<reference evidence="1 2" key="1">
    <citation type="submission" date="2023-07" db="EMBL/GenBank/DDBJ databases">
        <title>Sequencing the genomes of 1000 actinobacteria strains.</title>
        <authorList>
            <person name="Klenk H.-P."/>
        </authorList>
    </citation>
    <scope>NUCLEOTIDE SEQUENCE [LARGE SCALE GENOMIC DNA]</scope>
    <source>
        <strain evidence="1 2">DSM 44709</strain>
    </source>
</reference>
<keyword evidence="2" id="KW-1185">Reference proteome</keyword>
<evidence type="ECO:0000313" key="2">
    <source>
        <dbReference type="Proteomes" id="UP001240236"/>
    </source>
</evidence>
<proteinExistence type="predicted"/>
<dbReference type="Proteomes" id="UP001240236">
    <property type="component" value="Unassembled WGS sequence"/>
</dbReference>
<gene>
    <name evidence="1" type="ORF">J2S42_006024</name>
</gene>
<accession>A0AAE3W6K6</accession>
<evidence type="ECO:0000313" key="1">
    <source>
        <dbReference type="EMBL" id="MDQ0369355.1"/>
    </source>
</evidence>
<organism evidence="1 2">
    <name type="scientific">Catenuloplanes indicus</name>
    <dbReference type="NCBI Taxonomy" id="137267"/>
    <lineage>
        <taxon>Bacteria</taxon>
        <taxon>Bacillati</taxon>
        <taxon>Actinomycetota</taxon>
        <taxon>Actinomycetes</taxon>
        <taxon>Micromonosporales</taxon>
        <taxon>Micromonosporaceae</taxon>
        <taxon>Catenuloplanes</taxon>
    </lineage>
</organism>
<dbReference type="EMBL" id="JAUSUZ010000001">
    <property type="protein sequence ID" value="MDQ0369355.1"/>
    <property type="molecule type" value="Genomic_DNA"/>
</dbReference>
<name>A0AAE3W6K6_9ACTN</name>
<protein>
    <submittedName>
        <fullName evidence="1">Uncharacterized protein</fullName>
    </submittedName>
</protein>
<comment type="caution">
    <text evidence="1">The sequence shown here is derived from an EMBL/GenBank/DDBJ whole genome shotgun (WGS) entry which is preliminary data.</text>
</comment>
<dbReference type="AlphaFoldDB" id="A0AAE3W6K6"/>
<sequence>MSDLLGHADLGGLGLTGIREAVTAGGVPVLSADLPRGTHDTVWCTLRARHARTGMWPVRWNRCAQPLMGLTVRPAVPE</sequence>